<feature type="domain" description="Aldehyde dehydrogenase" evidence="8">
    <location>
        <begin position="17"/>
        <end position="444"/>
    </location>
</feature>
<evidence type="ECO:0000256" key="5">
    <source>
        <dbReference type="PIRSR" id="PIRSR036492-1"/>
    </source>
</evidence>
<evidence type="ECO:0000313" key="9">
    <source>
        <dbReference type="EMBL" id="TCU18226.1"/>
    </source>
</evidence>
<evidence type="ECO:0000256" key="4">
    <source>
        <dbReference type="PIRNR" id="PIRNR036492"/>
    </source>
</evidence>
<dbReference type="SUPFAM" id="SSF53720">
    <property type="entry name" value="ALDH-like"/>
    <property type="match status" value="1"/>
</dbReference>
<dbReference type="GO" id="GO:0005737">
    <property type="term" value="C:cytoplasm"/>
    <property type="evidence" value="ECO:0007669"/>
    <property type="project" value="TreeGrafter"/>
</dbReference>
<feature type="active site" evidence="5 6">
    <location>
        <position position="220"/>
    </location>
</feature>
<evidence type="ECO:0000256" key="7">
    <source>
        <dbReference type="RuleBase" id="RU003345"/>
    </source>
</evidence>
<organism evidence="9 10">
    <name type="scientific">Rhizobium sullae</name>
    <name type="common">Rhizobium hedysari</name>
    <dbReference type="NCBI Taxonomy" id="50338"/>
    <lineage>
        <taxon>Bacteria</taxon>
        <taxon>Pseudomonadati</taxon>
        <taxon>Pseudomonadota</taxon>
        <taxon>Alphaproteobacteria</taxon>
        <taxon>Hyphomicrobiales</taxon>
        <taxon>Rhizobiaceae</taxon>
        <taxon>Rhizobium/Agrobacterium group</taxon>
        <taxon>Rhizobium</taxon>
    </lineage>
</organism>
<dbReference type="GO" id="GO:0006081">
    <property type="term" value="P:aldehyde metabolic process"/>
    <property type="evidence" value="ECO:0007669"/>
    <property type="project" value="InterPro"/>
</dbReference>
<dbReference type="Proteomes" id="UP000294576">
    <property type="component" value="Unassembled WGS sequence"/>
</dbReference>
<dbReference type="AlphaFoldDB" id="A0A4R3QJ08"/>
<sequence>MNAIEKITDADRLGSLLAAQRAAFLRDGAPSLAQRRADLARFRATIIGHRKVIEDAINADFGHRSRYETAIMEVGGVAEGAKYLIRNLRKFMAPTRRHVALHMRTGNARIEYQPLGVVGVMSPWNYPVNLALMPVVTAIAAGNRVMLKPSEFTPVTNALLAKMFSEIFSEDQFAIVTGDAAVGAAFTALPFDHLIFTGSTAVGRAVMKAASDNLVPITLELGGKSPVIVAKGHSLDQAAASIAFGKLLNAGQTCIAPDYALVHENDVESFVGAYDRKVASFYADGPTSEHYTSIINERHHARLQGLIEDAGARGARIIEVGNRPGDASRRPNTLAPTVVLGVTDAMRIAHEEIFGPILPVFPYRDISDAIAYVNARPRPLALYYFGADDEDRRMVLSRTTSGNVTINGTIMHIAQDDLPFGGVGPSGMGAYHGVEGFRTLSHAKGIYEQGRWNLSNLLHAPFRQPIDIILNMMLR</sequence>
<dbReference type="EMBL" id="SMBH01000003">
    <property type="protein sequence ID" value="TCU18226.1"/>
    <property type="molecule type" value="Genomic_DNA"/>
</dbReference>
<dbReference type="CDD" id="cd07133">
    <property type="entry name" value="ALDH_CALDH_CalB"/>
    <property type="match status" value="1"/>
</dbReference>
<dbReference type="Gene3D" id="3.40.309.10">
    <property type="entry name" value="Aldehyde Dehydrogenase, Chain A, domain 2"/>
    <property type="match status" value="1"/>
</dbReference>
<dbReference type="PANTHER" id="PTHR43570">
    <property type="entry name" value="ALDEHYDE DEHYDROGENASE"/>
    <property type="match status" value="1"/>
</dbReference>
<dbReference type="InterPro" id="IPR029510">
    <property type="entry name" value="Ald_DH_CS_GLU"/>
</dbReference>
<feature type="active site" evidence="5">
    <location>
        <position position="254"/>
    </location>
</feature>
<proteinExistence type="inferred from homology"/>
<accession>A0A4R3QJ08</accession>
<dbReference type="PROSITE" id="PS00070">
    <property type="entry name" value="ALDEHYDE_DEHYDR_CYS"/>
    <property type="match status" value="1"/>
</dbReference>
<dbReference type="InterPro" id="IPR015590">
    <property type="entry name" value="Aldehyde_DH_dom"/>
</dbReference>
<evidence type="ECO:0000256" key="3">
    <source>
        <dbReference type="ARBA" id="ARBA00023027"/>
    </source>
</evidence>
<evidence type="ECO:0000256" key="6">
    <source>
        <dbReference type="PROSITE-ProRule" id="PRU10007"/>
    </source>
</evidence>
<reference evidence="9 10" key="1">
    <citation type="submission" date="2019-03" db="EMBL/GenBank/DDBJ databases">
        <title>Genomic Encyclopedia of Type Strains, Phase IV (KMG-V): Genome sequencing to study the core and pangenomes of soil and plant-associated prokaryotes.</title>
        <authorList>
            <person name="Whitman W."/>
        </authorList>
    </citation>
    <scope>NUCLEOTIDE SEQUENCE [LARGE SCALE GENOMIC DNA]</scope>
    <source>
        <strain evidence="9 10">Hc14</strain>
    </source>
</reference>
<dbReference type="InterPro" id="IPR016162">
    <property type="entry name" value="Ald_DH_N"/>
</dbReference>
<name>A0A4R3QJ08_RHISU</name>
<keyword evidence="2 4" id="KW-0560">Oxidoreductase</keyword>
<dbReference type="Gene3D" id="3.40.605.10">
    <property type="entry name" value="Aldehyde Dehydrogenase, Chain A, domain 1"/>
    <property type="match status" value="1"/>
</dbReference>
<evidence type="ECO:0000256" key="1">
    <source>
        <dbReference type="ARBA" id="ARBA00009986"/>
    </source>
</evidence>
<gene>
    <name evidence="9" type="ORF">EV132_103346</name>
</gene>
<evidence type="ECO:0000259" key="8">
    <source>
        <dbReference type="Pfam" id="PF00171"/>
    </source>
</evidence>
<dbReference type="InterPro" id="IPR016163">
    <property type="entry name" value="Ald_DH_C"/>
</dbReference>
<comment type="caution">
    <text evidence="9">The sequence shown here is derived from an EMBL/GenBank/DDBJ whole genome shotgun (WGS) entry which is preliminary data.</text>
</comment>
<evidence type="ECO:0000313" key="10">
    <source>
        <dbReference type="Proteomes" id="UP000294576"/>
    </source>
</evidence>
<dbReference type="PIRSF" id="PIRSF036492">
    <property type="entry name" value="ALDH"/>
    <property type="match status" value="1"/>
</dbReference>
<dbReference type="PROSITE" id="PS00687">
    <property type="entry name" value="ALDEHYDE_DEHYDR_GLU"/>
    <property type="match status" value="1"/>
</dbReference>
<dbReference type="InterPro" id="IPR012394">
    <property type="entry name" value="Aldehyde_DH_NAD(P)"/>
</dbReference>
<dbReference type="InterPro" id="IPR016160">
    <property type="entry name" value="Ald_DH_CS_CYS"/>
</dbReference>
<dbReference type="InterPro" id="IPR016161">
    <property type="entry name" value="Ald_DH/histidinol_DH"/>
</dbReference>
<dbReference type="RefSeq" id="WP_132560649.1">
    <property type="nucleotide sequence ID" value="NZ_SMBH01000003.1"/>
</dbReference>
<dbReference type="PANTHER" id="PTHR43570:SF20">
    <property type="entry name" value="ALDEHYDE DEHYDROGENASE ALDX-RELATED"/>
    <property type="match status" value="1"/>
</dbReference>
<keyword evidence="3" id="KW-0520">NAD</keyword>
<dbReference type="GO" id="GO:0004029">
    <property type="term" value="F:aldehyde dehydrogenase (NAD+) activity"/>
    <property type="evidence" value="ECO:0007669"/>
    <property type="project" value="TreeGrafter"/>
</dbReference>
<protein>
    <recommendedName>
        <fullName evidence="4">Aldehyde dehydrogenase</fullName>
    </recommendedName>
</protein>
<comment type="similarity">
    <text evidence="1 4 7">Belongs to the aldehyde dehydrogenase family.</text>
</comment>
<evidence type="ECO:0000256" key="2">
    <source>
        <dbReference type="ARBA" id="ARBA00023002"/>
    </source>
</evidence>
<dbReference type="Pfam" id="PF00171">
    <property type="entry name" value="Aldedh"/>
    <property type="match status" value="1"/>
</dbReference>